<reference evidence="2 3" key="1">
    <citation type="submission" date="2019-08" db="EMBL/GenBank/DDBJ databases">
        <title>Calorimonas adulescens gen. nov., sp. nov., an anaerobic thermophilic bacterium from Sakhalin hot spring.</title>
        <authorList>
            <person name="Khomyakova M.A."/>
            <person name="Merkel A.Y."/>
            <person name="Novikov A."/>
            <person name="Bonch-Osmolovskaya E.A."/>
            <person name="Slobodkin A.I."/>
        </authorList>
    </citation>
    <scope>NUCLEOTIDE SEQUENCE [LARGE SCALE GENOMIC DNA]</scope>
    <source>
        <strain evidence="2 3">A05MB</strain>
    </source>
</reference>
<keyword evidence="3" id="KW-1185">Reference proteome</keyword>
<dbReference type="InterPro" id="IPR058240">
    <property type="entry name" value="rSAM_sf"/>
</dbReference>
<dbReference type="InterPro" id="IPR007549">
    <property type="entry name" value="DUF512"/>
</dbReference>
<sequence length="439" mass="50248">MKSKGLKISAIESGSIAEKLNINPGDILLSINDIPMNDVIDYLYHSADNLINITILKQGGETKRYRIRKRYDKTLGISFDDTITTNPKRCQNHCIFCFVDQMPKGLRKSLYIKDDDYRLSFLDGNFITLTNLKTDEINRIIEYHLSPLYVSIHATDNDVRNYLLGRKRGDYDIINIIKILIKNNIKIHCQIVLCPGINDGSVLEKTLNDLYQFYPDIMSCAVVPVGLTKFREGLPEVRFYDQESSCRVLEMIFNWNDKLKKLIGTNFVFPSDEFFTISGTPVPESFYYEGYPQLENGIGMLRKFMDEAHSIRKENFEIKKRISVLTSLAAFQTINELINEFMGSTDKIMLKAIKNNFFGGNVDVAGLITATDIIEQLRGDINEDVIIIPASMLKADEDIFLDGMTLEELQSKLNRKIVKCDVNGEIFIKTLKKEAQNYE</sequence>
<dbReference type="SUPFAM" id="SSF50156">
    <property type="entry name" value="PDZ domain-like"/>
    <property type="match status" value="1"/>
</dbReference>
<dbReference type="PROSITE" id="PS50106">
    <property type="entry name" value="PDZ"/>
    <property type="match status" value="1"/>
</dbReference>
<dbReference type="InterPro" id="IPR045375">
    <property type="entry name" value="Put_radical_SAM-like_N"/>
</dbReference>
<dbReference type="InterPro" id="IPR036034">
    <property type="entry name" value="PDZ_sf"/>
</dbReference>
<dbReference type="InterPro" id="IPR001478">
    <property type="entry name" value="PDZ"/>
</dbReference>
<organism evidence="2 3">
    <name type="scientific">Calorimonas adulescens</name>
    <dbReference type="NCBI Taxonomy" id="2606906"/>
    <lineage>
        <taxon>Bacteria</taxon>
        <taxon>Bacillati</taxon>
        <taxon>Bacillota</taxon>
        <taxon>Clostridia</taxon>
        <taxon>Thermoanaerobacterales</taxon>
        <taxon>Thermoanaerobacteraceae</taxon>
        <taxon>Calorimonas</taxon>
    </lineage>
</organism>
<dbReference type="Pfam" id="PF04459">
    <property type="entry name" value="DUF512"/>
    <property type="match status" value="1"/>
</dbReference>
<evidence type="ECO:0000313" key="2">
    <source>
        <dbReference type="EMBL" id="TZE81972.1"/>
    </source>
</evidence>
<comment type="caution">
    <text evidence="2">The sequence shown here is derived from an EMBL/GenBank/DDBJ whole genome shotgun (WGS) entry which is preliminary data.</text>
</comment>
<dbReference type="Pfam" id="PF19238">
    <property type="entry name" value="Radical_SAM_2"/>
    <property type="match status" value="1"/>
</dbReference>
<name>A0A5D8QBT9_9THEO</name>
<proteinExistence type="predicted"/>
<evidence type="ECO:0000313" key="3">
    <source>
        <dbReference type="Proteomes" id="UP000322976"/>
    </source>
</evidence>
<dbReference type="RefSeq" id="WP_149545246.1">
    <property type="nucleotide sequence ID" value="NZ_VTPS01000009.1"/>
</dbReference>
<evidence type="ECO:0000259" key="1">
    <source>
        <dbReference type="PROSITE" id="PS50106"/>
    </source>
</evidence>
<dbReference type="AlphaFoldDB" id="A0A5D8QBT9"/>
<dbReference type="Proteomes" id="UP000322976">
    <property type="component" value="Unassembled WGS sequence"/>
</dbReference>
<dbReference type="InterPro" id="IPR013785">
    <property type="entry name" value="Aldolase_TIM"/>
</dbReference>
<dbReference type="Gene3D" id="3.20.20.70">
    <property type="entry name" value="Aldolase class I"/>
    <property type="match status" value="1"/>
</dbReference>
<gene>
    <name evidence="2" type="ORF">FWJ32_06975</name>
</gene>
<dbReference type="SUPFAM" id="SSF102114">
    <property type="entry name" value="Radical SAM enzymes"/>
    <property type="match status" value="1"/>
</dbReference>
<dbReference type="Gene3D" id="2.30.42.10">
    <property type="match status" value="1"/>
</dbReference>
<accession>A0A5D8QBT9</accession>
<protein>
    <submittedName>
        <fullName evidence="2">DUF512 domain-containing protein</fullName>
    </submittedName>
</protein>
<dbReference type="EMBL" id="VTPS01000009">
    <property type="protein sequence ID" value="TZE81972.1"/>
    <property type="molecule type" value="Genomic_DNA"/>
</dbReference>
<feature type="domain" description="PDZ" evidence="1">
    <location>
        <begin position="1"/>
        <end position="50"/>
    </location>
</feature>